<organism evidence="3">
    <name type="scientific">Paraconexibacter sp. AEG42_29</name>
    <dbReference type="NCBI Taxonomy" id="2997339"/>
    <lineage>
        <taxon>Bacteria</taxon>
        <taxon>Bacillati</taxon>
        <taxon>Actinomycetota</taxon>
        <taxon>Thermoleophilia</taxon>
        <taxon>Solirubrobacterales</taxon>
        <taxon>Paraconexibacteraceae</taxon>
        <taxon>Paraconexibacter</taxon>
    </lineage>
</organism>
<evidence type="ECO:0000313" key="3">
    <source>
        <dbReference type="EMBL" id="XAY03706.1"/>
    </source>
</evidence>
<feature type="transmembrane region" description="Helical" evidence="2">
    <location>
        <begin position="92"/>
        <end position="117"/>
    </location>
</feature>
<keyword evidence="2" id="KW-0472">Membrane</keyword>
<gene>
    <name evidence="3" type="ORF">DSM112329_00526</name>
</gene>
<accession>A0AAU7AQ06</accession>
<dbReference type="KEGG" id="parq:DSM112329_00526"/>
<proteinExistence type="predicted"/>
<dbReference type="EMBL" id="CP114014">
    <property type="protein sequence ID" value="XAY03706.1"/>
    <property type="molecule type" value="Genomic_DNA"/>
</dbReference>
<evidence type="ECO:0000256" key="2">
    <source>
        <dbReference type="SAM" id="Phobius"/>
    </source>
</evidence>
<name>A0AAU7AQ06_9ACTN</name>
<feature type="region of interest" description="Disordered" evidence="1">
    <location>
        <begin position="1"/>
        <end position="77"/>
    </location>
</feature>
<dbReference type="RefSeq" id="WP_354700260.1">
    <property type="nucleotide sequence ID" value="NZ_CP114014.1"/>
</dbReference>
<keyword evidence="2" id="KW-0812">Transmembrane</keyword>
<sequence>MQTDVDTPDTGEPQDAAERPVVKLKKVRRSAAAEGPSADASDAGDGDGDGTTTAVADPEDDPRYLPAHLDPTAPTILPPLGPIEHSRGWRRWFLRIFVVSLLIAAAATIAVAATMIVEEADKPEGRKPVNGVLMPDDSRFRDIANQLLSRKRPEKVTGIVVTGEAGEVTVVRYKRGQTSFMSNYLNPNALQVIARAIGVRSDDPITVDELRLEVLRRTGRQRWRLRGEQSGQPWRATINPNGTNLRIIPVNDGN</sequence>
<reference evidence="3" key="1">
    <citation type="submission" date="2022-12" db="EMBL/GenBank/DDBJ databases">
        <title>Paraconexibacter alkalitolerans sp. nov. and Baekduia alba sp. nov., isolated from soil and emended description of the genera Paraconexibacter (Chun et al., 2020) and Baekduia (An et al., 2020).</title>
        <authorList>
            <person name="Vieira S."/>
            <person name="Huber K.J."/>
            <person name="Geppert A."/>
            <person name="Wolf J."/>
            <person name="Neumann-Schaal M."/>
            <person name="Muesken M."/>
            <person name="Overmann J."/>
        </authorList>
    </citation>
    <scope>NUCLEOTIDE SEQUENCE</scope>
    <source>
        <strain evidence="3">AEG42_29</strain>
    </source>
</reference>
<dbReference type="AlphaFoldDB" id="A0AAU7AQ06"/>
<protein>
    <submittedName>
        <fullName evidence="3">Uncharacterized protein</fullName>
    </submittedName>
</protein>
<keyword evidence="2" id="KW-1133">Transmembrane helix</keyword>
<feature type="compositionally biased region" description="Low complexity" evidence="1">
    <location>
        <begin position="30"/>
        <end position="41"/>
    </location>
</feature>
<evidence type="ECO:0000256" key="1">
    <source>
        <dbReference type="SAM" id="MobiDB-lite"/>
    </source>
</evidence>